<evidence type="ECO:0000256" key="2">
    <source>
        <dbReference type="ARBA" id="ARBA00023315"/>
    </source>
</evidence>
<dbReference type="Gene3D" id="3.40.630.30">
    <property type="match status" value="1"/>
</dbReference>
<keyword evidence="1" id="KW-0808">Transferase</keyword>
<gene>
    <name evidence="4" type="ORF">GCM10017056_38470</name>
</gene>
<sequence length="160" mass="17319">MIATRHLPTDPALADVLALIRAEFAYMDARIDPPSSMHRLSLDDVRRQCETGEVWSLGAPVVACMFLTPKPGRLYLGKLAVAGSARGRGLAARLVGIACERAAAQGFPVVELQTRIELVENHAAFARMGFVKTGESSHEGYDRVTTLTMQRPVSLDRASG</sequence>
<dbReference type="InterPro" id="IPR050832">
    <property type="entry name" value="Bact_Acetyltransf"/>
</dbReference>
<dbReference type="InterPro" id="IPR000182">
    <property type="entry name" value="GNAT_dom"/>
</dbReference>
<feature type="domain" description="N-acetyltransferase" evidence="3">
    <location>
        <begin position="2"/>
        <end position="154"/>
    </location>
</feature>
<protein>
    <submittedName>
        <fullName evidence="4">Acetyltransferase</fullName>
    </submittedName>
</protein>
<dbReference type="SUPFAM" id="SSF55729">
    <property type="entry name" value="Acyl-CoA N-acyltransferases (Nat)"/>
    <property type="match status" value="1"/>
</dbReference>
<evidence type="ECO:0000259" key="3">
    <source>
        <dbReference type="PROSITE" id="PS51186"/>
    </source>
</evidence>
<evidence type="ECO:0000313" key="5">
    <source>
        <dbReference type="Proteomes" id="UP000626220"/>
    </source>
</evidence>
<dbReference type="CDD" id="cd04301">
    <property type="entry name" value="NAT_SF"/>
    <property type="match status" value="1"/>
</dbReference>
<dbReference type="AlphaFoldDB" id="A0A8J3M8X6"/>
<comment type="caution">
    <text evidence="4">The sequence shown here is derived from an EMBL/GenBank/DDBJ whole genome shotgun (WGS) entry which is preliminary data.</text>
</comment>
<proteinExistence type="predicted"/>
<dbReference type="PANTHER" id="PTHR43877:SF2">
    <property type="entry name" value="AMINOALKYLPHOSPHONATE N-ACETYLTRANSFERASE-RELATED"/>
    <property type="match status" value="1"/>
</dbReference>
<keyword evidence="2" id="KW-0012">Acyltransferase</keyword>
<evidence type="ECO:0000256" key="1">
    <source>
        <dbReference type="ARBA" id="ARBA00022679"/>
    </source>
</evidence>
<dbReference type="Proteomes" id="UP000626220">
    <property type="component" value="Unassembled WGS sequence"/>
</dbReference>
<dbReference type="Pfam" id="PF00583">
    <property type="entry name" value="Acetyltransf_1"/>
    <property type="match status" value="1"/>
</dbReference>
<name>A0A8J3M8X6_9RHOB</name>
<accession>A0A8J3M8X6</accession>
<reference evidence="4" key="1">
    <citation type="journal article" date="2014" name="Int. J. Syst. Evol. Microbiol.">
        <title>Complete genome sequence of Corynebacterium casei LMG S-19264T (=DSM 44701T), isolated from a smear-ripened cheese.</title>
        <authorList>
            <consortium name="US DOE Joint Genome Institute (JGI-PGF)"/>
            <person name="Walter F."/>
            <person name="Albersmeier A."/>
            <person name="Kalinowski J."/>
            <person name="Ruckert C."/>
        </authorList>
    </citation>
    <scope>NUCLEOTIDE SEQUENCE</scope>
    <source>
        <strain evidence="4">KCTC 42650</strain>
    </source>
</reference>
<keyword evidence="5" id="KW-1185">Reference proteome</keyword>
<evidence type="ECO:0000313" key="4">
    <source>
        <dbReference type="EMBL" id="GHF63507.1"/>
    </source>
</evidence>
<dbReference type="EMBL" id="BNCJ01000014">
    <property type="protein sequence ID" value="GHF63507.1"/>
    <property type="molecule type" value="Genomic_DNA"/>
</dbReference>
<organism evidence="4 5">
    <name type="scientific">Seohaeicola zhoushanensis</name>
    <dbReference type="NCBI Taxonomy" id="1569283"/>
    <lineage>
        <taxon>Bacteria</taxon>
        <taxon>Pseudomonadati</taxon>
        <taxon>Pseudomonadota</taxon>
        <taxon>Alphaproteobacteria</taxon>
        <taxon>Rhodobacterales</taxon>
        <taxon>Roseobacteraceae</taxon>
        <taxon>Seohaeicola</taxon>
    </lineage>
</organism>
<reference evidence="4" key="2">
    <citation type="submission" date="2020-09" db="EMBL/GenBank/DDBJ databases">
        <authorList>
            <person name="Sun Q."/>
            <person name="Kim S."/>
        </authorList>
    </citation>
    <scope>NUCLEOTIDE SEQUENCE</scope>
    <source>
        <strain evidence="4">KCTC 42650</strain>
    </source>
</reference>
<dbReference type="InterPro" id="IPR016181">
    <property type="entry name" value="Acyl_CoA_acyltransferase"/>
</dbReference>
<dbReference type="PROSITE" id="PS51186">
    <property type="entry name" value="GNAT"/>
    <property type="match status" value="1"/>
</dbReference>
<dbReference type="PANTHER" id="PTHR43877">
    <property type="entry name" value="AMINOALKYLPHOSPHONATE N-ACETYLTRANSFERASE-RELATED-RELATED"/>
    <property type="match status" value="1"/>
</dbReference>
<dbReference type="GO" id="GO:0016747">
    <property type="term" value="F:acyltransferase activity, transferring groups other than amino-acyl groups"/>
    <property type="evidence" value="ECO:0007669"/>
    <property type="project" value="InterPro"/>
</dbReference>
<dbReference type="RefSeq" id="WP_189681744.1">
    <property type="nucleotide sequence ID" value="NZ_BNCJ01000014.1"/>
</dbReference>